<evidence type="ECO:0000313" key="2">
    <source>
        <dbReference type="EMBL" id="KAK8887592.1"/>
    </source>
</evidence>
<keyword evidence="3" id="KW-1185">Reference proteome</keyword>
<proteinExistence type="predicted"/>
<feature type="compositionally biased region" description="Basic and acidic residues" evidence="1">
    <location>
        <begin position="28"/>
        <end position="38"/>
    </location>
</feature>
<sequence length="132" mass="15092">MNIWNDIQFGPIASSVDKIDVESSDSDSNEKDNAEHQIENGSILKNSSNQFEIKFENIENDEESENEINQKLYVPPNLIYNNQDETPSFVKNINIDSMSDVFESLSSNEFSFSFCHNRSANRSSAIFNKIEQ</sequence>
<dbReference type="Proteomes" id="UP001470230">
    <property type="component" value="Unassembled WGS sequence"/>
</dbReference>
<organism evidence="2 3">
    <name type="scientific">Tritrichomonas musculus</name>
    <dbReference type="NCBI Taxonomy" id="1915356"/>
    <lineage>
        <taxon>Eukaryota</taxon>
        <taxon>Metamonada</taxon>
        <taxon>Parabasalia</taxon>
        <taxon>Tritrichomonadida</taxon>
        <taxon>Tritrichomonadidae</taxon>
        <taxon>Tritrichomonas</taxon>
    </lineage>
</organism>
<dbReference type="EMBL" id="JAPFFF010000006">
    <property type="protein sequence ID" value="KAK8887592.1"/>
    <property type="molecule type" value="Genomic_DNA"/>
</dbReference>
<feature type="region of interest" description="Disordered" evidence="1">
    <location>
        <begin position="18"/>
        <end position="43"/>
    </location>
</feature>
<gene>
    <name evidence="2" type="ORF">M9Y10_038642</name>
</gene>
<name>A0ABR2K9K3_9EUKA</name>
<evidence type="ECO:0000313" key="3">
    <source>
        <dbReference type="Proteomes" id="UP001470230"/>
    </source>
</evidence>
<reference evidence="2 3" key="1">
    <citation type="submission" date="2024-04" db="EMBL/GenBank/DDBJ databases">
        <title>Tritrichomonas musculus Genome.</title>
        <authorList>
            <person name="Alves-Ferreira E."/>
            <person name="Grigg M."/>
            <person name="Lorenzi H."/>
            <person name="Galac M."/>
        </authorList>
    </citation>
    <scope>NUCLEOTIDE SEQUENCE [LARGE SCALE GENOMIC DNA]</scope>
    <source>
        <strain evidence="2 3">EAF2021</strain>
    </source>
</reference>
<protein>
    <submittedName>
        <fullName evidence="2">Uncharacterized protein</fullName>
    </submittedName>
</protein>
<comment type="caution">
    <text evidence="2">The sequence shown here is derived from an EMBL/GenBank/DDBJ whole genome shotgun (WGS) entry which is preliminary data.</text>
</comment>
<accession>A0ABR2K9K3</accession>
<evidence type="ECO:0000256" key="1">
    <source>
        <dbReference type="SAM" id="MobiDB-lite"/>
    </source>
</evidence>